<dbReference type="Gene3D" id="1.10.101.10">
    <property type="entry name" value="PGBD-like superfamily/PGBD"/>
    <property type="match status" value="1"/>
</dbReference>
<accession>A0ABQ3NVX3</accession>
<organism evidence="3 4">
    <name type="scientific">Streptomyces virginiae</name>
    <name type="common">Streptomyces cinnamonensis</name>
    <dbReference type="NCBI Taxonomy" id="1961"/>
    <lineage>
        <taxon>Bacteria</taxon>
        <taxon>Bacillati</taxon>
        <taxon>Actinomycetota</taxon>
        <taxon>Actinomycetes</taxon>
        <taxon>Kitasatosporales</taxon>
        <taxon>Streptomycetaceae</taxon>
        <taxon>Streptomyces</taxon>
    </lineage>
</organism>
<sequence>MKRMQRTLAHLTAVAALATSLAGIGTTSAQAAMPACNDSTVYIDRAGFYTHVPTQVNMGSNFCTLRKGADNNAVYDLQQTLWYCYGGYLVTDGKFGPATETLLKKAQAQAGIPADGVYGPQTRDAIKFRFWQWETGTWRCLKLTDAPQPLTASTN</sequence>
<dbReference type="RefSeq" id="WP_030648939.1">
    <property type="nucleotide sequence ID" value="NZ_BMRU01000005.1"/>
</dbReference>
<feature type="chain" id="PRO_5047441439" description="Peptidoglycan binding-like domain-containing protein" evidence="1">
    <location>
        <begin position="32"/>
        <end position="155"/>
    </location>
</feature>
<dbReference type="Proteomes" id="UP000660554">
    <property type="component" value="Unassembled WGS sequence"/>
</dbReference>
<reference evidence="4" key="1">
    <citation type="submission" date="2020-09" db="EMBL/GenBank/DDBJ databases">
        <title>Whole genome shotgun sequence of Streptomyces cinnamonensis NBRC 15873.</title>
        <authorList>
            <person name="Komaki H."/>
            <person name="Tamura T."/>
        </authorList>
    </citation>
    <scope>NUCLEOTIDE SEQUENCE [LARGE SCALE GENOMIC DNA]</scope>
    <source>
        <strain evidence="4">NBRC 15873</strain>
    </source>
</reference>
<comment type="caution">
    <text evidence="3">The sequence shown here is derived from an EMBL/GenBank/DDBJ whole genome shotgun (WGS) entry which is preliminary data.</text>
</comment>
<evidence type="ECO:0000256" key="1">
    <source>
        <dbReference type="SAM" id="SignalP"/>
    </source>
</evidence>
<evidence type="ECO:0000313" key="3">
    <source>
        <dbReference type="EMBL" id="GHI16911.1"/>
    </source>
</evidence>
<name>A0ABQ3NVX3_STRVG</name>
<dbReference type="Pfam" id="PF01471">
    <property type="entry name" value="PG_binding_1"/>
    <property type="match status" value="1"/>
</dbReference>
<feature type="domain" description="Peptidoglycan binding-like" evidence="2">
    <location>
        <begin position="71"/>
        <end position="126"/>
    </location>
</feature>
<gene>
    <name evidence="3" type="ORF">Scinn_63740</name>
</gene>
<keyword evidence="4" id="KW-1185">Reference proteome</keyword>
<evidence type="ECO:0000313" key="4">
    <source>
        <dbReference type="Proteomes" id="UP000660554"/>
    </source>
</evidence>
<dbReference type="GeneID" id="86955141"/>
<dbReference type="InterPro" id="IPR036365">
    <property type="entry name" value="PGBD-like_sf"/>
</dbReference>
<keyword evidence="1" id="KW-0732">Signal</keyword>
<dbReference type="EMBL" id="BNDV01000016">
    <property type="protein sequence ID" value="GHI16911.1"/>
    <property type="molecule type" value="Genomic_DNA"/>
</dbReference>
<feature type="signal peptide" evidence="1">
    <location>
        <begin position="1"/>
        <end position="31"/>
    </location>
</feature>
<protein>
    <recommendedName>
        <fullName evidence="2">Peptidoglycan binding-like domain-containing protein</fullName>
    </recommendedName>
</protein>
<evidence type="ECO:0000259" key="2">
    <source>
        <dbReference type="Pfam" id="PF01471"/>
    </source>
</evidence>
<dbReference type="InterPro" id="IPR036366">
    <property type="entry name" value="PGBDSf"/>
</dbReference>
<dbReference type="SUPFAM" id="SSF47090">
    <property type="entry name" value="PGBD-like"/>
    <property type="match status" value="1"/>
</dbReference>
<dbReference type="InterPro" id="IPR002477">
    <property type="entry name" value="Peptidoglycan-bd-like"/>
</dbReference>
<proteinExistence type="predicted"/>